<dbReference type="GO" id="GO:0032585">
    <property type="term" value="C:multivesicular body membrane"/>
    <property type="evidence" value="ECO:0007669"/>
    <property type="project" value="UniProtKB-SubCell"/>
</dbReference>
<evidence type="ECO:0000256" key="1">
    <source>
        <dbReference type="ARBA" id="ARBA00004380"/>
    </source>
</evidence>
<feature type="domain" description="FUZ/MON1/HPS1 third Longin" evidence="7">
    <location>
        <begin position="497"/>
        <end position="600"/>
    </location>
</feature>
<dbReference type="Pfam" id="PF19038">
    <property type="entry name" value="Fuz_longin_3"/>
    <property type="match status" value="1"/>
</dbReference>
<evidence type="ECO:0000259" key="6">
    <source>
        <dbReference type="Pfam" id="PF19037"/>
    </source>
</evidence>
<keyword evidence="3" id="KW-0813">Transport</keyword>
<reference evidence="8" key="1">
    <citation type="submission" date="2020-11" db="EMBL/GenBank/DDBJ databases">
        <authorList>
            <consortium name="DOE Joint Genome Institute"/>
            <person name="Ahrendt S."/>
            <person name="Riley R."/>
            <person name="Andreopoulos W."/>
            <person name="Labutti K."/>
            <person name="Pangilinan J."/>
            <person name="Ruiz-Duenas F.J."/>
            <person name="Barrasa J.M."/>
            <person name="Sanchez-Garcia M."/>
            <person name="Camarero S."/>
            <person name="Miyauchi S."/>
            <person name="Serrano A."/>
            <person name="Linde D."/>
            <person name="Babiker R."/>
            <person name="Drula E."/>
            <person name="Ayuso-Fernandez I."/>
            <person name="Pacheco R."/>
            <person name="Padilla G."/>
            <person name="Ferreira P."/>
            <person name="Barriuso J."/>
            <person name="Kellner H."/>
            <person name="Castanera R."/>
            <person name="Alfaro M."/>
            <person name="Ramirez L."/>
            <person name="Pisabarro A.G."/>
            <person name="Kuo A."/>
            <person name="Tritt A."/>
            <person name="Lipzen A."/>
            <person name="He G."/>
            <person name="Yan M."/>
            <person name="Ng V."/>
            <person name="Cullen D."/>
            <person name="Martin F."/>
            <person name="Rosso M.-N."/>
            <person name="Henrissat B."/>
            <person name="Hibbett D."/>
            <person name="Martinez A.T."/>
            <person name="Grigoriev I.V."/>
        </authorList>
    </citation>
    <scope>NUCLEOTIDE SEQUENCE</scope>
    <source>
        <strain evidence="8">CBS 506.95</strain>
    </source>
</reference>
<name>A0A9P6ETC2_9AGAR</name>
<dbReference type="InterPro" id="IPR043972">
    <property type="entry name" value="FUZ/MON1/HPS1_longin_1"/>
</dbReference>
<comment type="subcellular location">
    <subcellularLocation>
        <location evidence="3">Endosome</location>
        <location evidence="3">Multivesicular body membrane</location>
        <topology evidence="3">Peripheral membrane protein</topology>
    </subcellularLocation>
    <subcellularLocation>
        <location evidence="1 3">Prevacuolar compartment membrane</location>
        <topology evidence="1 3">Peripheral membrane protein</topology>
    </subcellularLocation>
    <subcellularLocation>
        <location evidence="3">Vacuole membrane</location>
        <topology evidence="3">Peripheral membrane protein</topology>
    </subcellularLocation>
</comment>
<keyword evidence="3" id="KW-0967">Endosome</keyword>
<feature type="compositionally biased region" description="Polar residues" evidence="4">
    <location>
        <begin position="1"/>
        <end position="14"/>
    </location>
</feature>
<dbReference type="PANTHER" id="PTHR13027">
    <property type="entry name" value="SAND PROTEIN-RELATED"/>
    <property type="match status" value="1"/>
</dbReference>
<dbReference type="EMBL" id="MU157826">
    <property type="protein sequence ID" value="KAF9534492.1"/>
    <property type="molecule type" value="Genomic_DNA"/>
</dbReference>
<feature type="region of interest" description="Disordered" evidence="4">
    <location>
        <begin position="93"/>
        <end position="152"/>
    </location>
</feature>
<comment type="function">
    <text evidence="3">Required for multiple vacuole delivery pathways including the cytoplasm to vacuole transport (Cvt), autophagy, pexophagy and endocytosis.</text>
</comment>
<keyword evidence="3" id="KW-0653">Protein transport</keyword>
<keyword evidence="3" id="KW-0072">Autophagy</keyword>
<keyword evidence="3" id="KW-0926">Vacuole</keyword>
<comment type="caution">
    <text evidence="8">The sequence shown here is derived from an EMBL/GenBank/DDBJ whole genome shotgun (WGS) entry which is preliminary data.</text>
</comment>
<dbReference type="Pfam" id="PF19036">
    <property type="entry name" value="Fuz_longin_1"/>
    <property type="match status" value="1"/>
</dbReference>
<evidence type="ECO:0000259" key="7">
    <source>
        <dbReference type="Pfam" id="PF19038"/>
    </source>
</evidence>
<dbReference type="InterPro" id="IPR004353">
    <property type="entry name" value="Mon1"/>
</dbReference>
<evidence type="ECO:0000256" key="3">
    <source>
        <dbReference type="RuleBase" id="RU367048"/>
    </source>
</evidence>
<evidence type="ECO:0000313" key="9">
    <source>
        <dbReference type="Proteomes" id="UP000807306"/>
    </source>
</evidence>
<dbReference type="PANTHER" id="PTHR13027:SF7">
    <property type="entry name" value="VACUOLAR FUSION PROTEIN MON1 HOMOLOG"/>
    <property type="match status" value="1"/>
</dbReference>
<organism evidence="8 9">
    <name type="scientific">Crepidotus variabilis</name>
    <dbReference type="NCBI Taxonomy" id="179855"/>
    <lineage>
        <taxon>Eukaryota</taxon>
        <taxon>Fungi</taxon>
        <taxon>Dikarya</taxon>
        <taxon>Basidiomycota</taxon>
        <taxon>Agaricomycotina</taxon>
        <taxon>Agaricomycetes</taxon>
        <taxon>Agaricomycetidae</taxon>
        <taxon>Agaricales</taxon>
        <taxon>Agaricineae</taxon>
        <taxon>Crepidotaceae</taxon>
        <taxon>Crepidotus</taxon>
    </lineage>
</organism>
<dbReference type="Proteomes" id="UP000807306">
    <property type="component" value="Unassembled WGS sequence"/>
</dbReference>
<dbReference type="InterPro" id="IPR043970">
    <property type="entry name" value="FUZ/MON1/HPS1_longin_3"/>
</dbReference>
<evidence type="ECO:0000259" key="5">
    <source>
        <dbReference type="Pfam" id="PF19036"/>
    </source>
</evidence>
<feature type="domain" description="FUZ/MON1/HPS1 first Longin" evidence="5">
    <location>
        <begin position="168"/>
        <end position="292"/>
    </location>
</feature>
<feature type="domain" description="FUZ/MON1/HPS1 second Longin" evidence="6">
    <location>
        <begin position="332"/>
        <end position="423"/>
    </location>
</feature>
<evidence type="ECO:0000256" key="4">
    <source>
        <dbReference type="SAM" id="MobiDB-lite"/>
    </source>
</evidence>
<comment type="similarity">
    <text evidence="3">Belongs to the MON1/SAND family.</text>
</comment>
<protein>
    <recommendedName>
        <fullName evidence="2 3">Vacuolar fusion protein MON1</fullName>
    </recommendedName>
</protein>
<dbReference type="GO" id="GO:0035658">
    <property type="term" value="C:Mon1-Ccz1 complex"/>
    <property type="evidence" value="ECO:0007669"/>
    <property type="project" value="TreeGrafter"/>
</dbReference>
<dbReference type="OrthoDB" id="272411at2759"/>
<evidence type="ECO:0000256" key="2">
    <source>
        <dbReference type="ARBA" id="ARBA00018132"/>
    </source>
</evidence>
<dbReference type="GO" id="GO:0006914">
    <property type="term" value="P:autophagy"/>
    <property type="evidence" value="ECO:0007669"/>
    <property type="project" value="UniProtKB-UniRule"/>
</dbReference>
<dbReference type="AlphaFoldDB" id="A0A9P6ETC2"/>
<keyword evidence="3" id="KW-0472">Membrane</keyword>
<keyword evidence="9" id="KW-1185">Reference proteome</keyword>
<dbReference type="InterPro" id="IPR043971">
    <property type="entry name" value="FUZ/MON1/HPS1_longin_2"/>
</dbReference>
<proteinExistence type="inferred from homology"/>
<sequence>MTDTPRSRSVSRSGTPGLARASPSKLSIAPTLRPSPSLSNLHIHSHNMVPNQMDNRSSTSPPATDYALDSSASSVINVEPAEGLLIQDIDAEHTDTEDTESFDKSPPPGVVQDQSEGPKQALREKLRKSLSQRAAFSDSEASRPRVGGKHPEAQDLTFNAASLFLPREYFVLTDAGKPVYVSRPGSGDQDGMASTIGIMQALISVFLDENDKIRSINSGRTRITFLLRTPLYYVCASSWGEPESVTRLHLEYLHLQILSIVSGAQLKKLFERRTNFDLRRLLNGAETFMNSLLIRLETDISMTLSSLHCLKVESNLRKRLAEAMIPSSKMKDILYIILIANHRVVTLIRPRKHSIHPSDIHIIMNTIHSPSIFNSPAAASWIPVCLPKFNPSGFVNTYITFLRKDDIPVRLNSASPPSSLDSPQDDAATIRLDPEEGLNESGIALVSISAGGDFEMIRNWCDSVINKITSDGTLGALVNAYTTHQTDYSVSELGIPGLRHFIYKSRTQVQITLPTFEDPYDHSQARKRLVTLYQVLHDSIHAKSGQEGGLKLQYIKTDNESVMGWITQPFELYIALSPLLPKSAAVGAANSVARWVKKEEGRLFLKDAPVF</sequence>
<gene>
    <name evidence="8" type="ORF">CPB83DRAFT_844308</name>
</gene>
<feature type="compositionally biased region" description="Polar residues" evidence="4">
    <location>
        <begin position="34"/>
        <end position="62"/>
    </location>
</feature>
<accession>A0A9P6ETC2</accession>
<dbReference type="Pfam" id="PF19037">
    <property type="entry name" value="Fuz_longin_2"/>
    <property type="match status" value="1"/>
</dbReference>
<dbReference type="GO" id="GO:0016192">
    <property type="term" value="P:vesicle-mediated transport"/>
    <property type="evidence" value="ECO:0007669"/>
    <property type="project" value="InterPro"/>
</dbReference>
<feature type="region of interest" description="Disordered" evidence="4">
    <location>
        <begin position="1"/>
        <end position="67"/>
    </location>
</feature>
<dbReference type="PRINTS" id="PR01546">
    <property type="entry name" value="YEAST73DUF"/>
</dbReference>
<evidence type="ECO:0000313" key="8">
    <source>
        <dbReference type="EMBL" id="KAF9534492.1"/>
    </source>
</evidence>
<dbReference type="GO" id="GO:0000329">
    <property type="term" value="C:fungal-type vacuole membrane"/>
    <property type="evidence" value="ECO:0007669"/>
    <property type="project" value="TreeGrafter"/>
</dbReference>
<dbReference type="GO" id="GO:0006623">
    <property type="term" value="P:protein targeting to vacuole"/>
    <property type="evidence" value="ECO:0007669"/>
    <property type="project" value="UniProtKB-UniRule"/>
</dbReference>